<dbReference type="PANTHER" id="PTHR12526">
    <property type="entry name" value="GLYCOSYLTRANSFERASE"/>
    <property type="match status" value="1"/>
</dbReference>
<reference evidence="5 6" key="1">
    <citation type="submission" date="2014-03" db="EMBL/GenBank/DDBJ databases">
        <title>Genomics of Bifidobacteria.</title>
        <authorList>
            <person name="Ventura M."/>
            <person name="Milani C."/>
            <person name="Lugli G.A."/>
        </authorList>
    </citation>
    <scope>NUCLEOTIDE SEQUENCE [LARGE SCALE GENOMIC DNA]</scope>
    <source>
        <strain evidence="5 6">LMG 11591</strain>
    </source>
</reference>
<dbReference type="STRING" id="1692.BMAGN_0820"/>
<dbReference type="AlphaFoldDB" id="A0A087B9B3"/>
<dbReference type="Gene3D" id="3.40.50.2000">
    <property type="entry name" value="Glycogen Phosphorylase B"/>
    <property type="match status" value="2"/>
</dbReference>
<dbReference type="CDD" id="cd03801">
    <property type="entry name" value="GT4_PimA-like"/>
    <property type="match status" value="1"/>
</dbReference>
<dbReference type="InterPro" id="IPR011875">
    <property type="entry name" value="M1P_synthase"/>
</dbReference>
<dbReference type="RefSeq" id="WP_022859399.1">
    <property type="nucleotide sequence ID" value="NZ_JGZB01000010.1"/>
</dbReference>
<keyword evidence="2 5" id="KW-0808">Transferase</keyword>
<sequence>MKVDILTREYPPAIYGGAGVHAEELSKVLAERIDVTVRAFDGPRLAVDIPQIPSENPAGSLRVVGYDVPEEFADDNPALKTFGVDLQMANDVESELVHVHTWYTCLAGRLAQQLHEIPMVITAHSLEPFRPWKREQLGGGYNLSTWAERDAYEHADRIIAVSGGMRKDILSAYPNVDPNKVVVVHNGITLADFATPDADDPGWGVFDRYNIDRSKPTLLFVGRITRQKGLPYLLQALHYVDPEIQVVLCAGAPDTPQIAKEVKDGVAALEKTRGNIVWIEEMLPKDELNALEHGCDAFICPSIYEPLGIVNLEAMACGLPVVASATGGIPEVVVDGETGYLVPIDQLHDGTGTPTDPDKFVHDMADAINRIFEDPDRAEAMGVAGYERARDHFSWERIADQTIAVYQSVLDEFHAKHSGEQE</sequence>
<evidence type="ECO:0000256" key="1">
    <source>
        <dbReference type="ARBA" id="ARBA00022676"/>
    </source>
</evidence>
<dbReference type="eggNOG" id="COG0297">
    <property type="taxonomic scope" value="Bacteria"/>
</dbReference>
<name>A0A087B9B3_9BIFI</name>
<evidence type="ECO:0000259" key="3">
    <source>
        <dbReference type="Pfam" id="PF00534"/>
    </source>
</evidence>
<keyword evidence="1 5" id="KW-0328">Glycosyltransferase</keyword>
<dbReference type="GO" id="GO:0009011">
    <property type="term" value="F:alpha-1,4-glucan glucosyltransferase (ADP-glucose donor) activity"/>
    <property type="evidence" value="ECO:0007669"/>
    <property type="project" value="UniProtKB-EC"/>
</dbReference>
<dbReference type="EMBL" id="JGZB01000010">
    <property type="protein sequence ID" value="KFI67613.1"/>
    <property type="molecule type" value="Genomic_DNA"/>
</dbReference>
<dbReference type="InterPro" id="IPR001296">
    <property type="entry name" value="Glyco_trans_1"/>
</dbReference>
<accession>A0A087B9B3</accession>
<feature type="domain" description="Glycosyl transferase family 1" evidence="3">
    <location>
        <begin position="208"/>
        <end position="387"/>
    </location>
</feature>
<organism evidence="5 6">
    <name type="scientific">Bifidobacterium magnum</name>
    <dbReference type="NCBI Taxonomy" id="1692"/>
    <lineage>
        <taxon>Bacteria</taxon>
        <taxon>Bacillati</taxon>
        <taxon>Actinomycetota</taxon>
        <taxon>Actinomycetes</taxon>
        <taxon>Bifidobacteriales</taxon>
        <taxon>Bifidobacteriaceae</taxon>
        <taxon>Bifidobacterium</taxon>
    </lineage>
</organism>
<gene>
    <name evidence="5" type="ORF">BMAGN_0820</name>
</gene>
<evidence type="ECO:0000259" key="4">
    <source>
        <dbReference type="Pfam" id="PF13439"/>
    </source>
</evidence>
<dbReference type="Pfam" id="PF13439">
    <property type="entry name" value="Glyco_transf_4"/>
    <property type="match status" value="1"/>
</dbReference>
<dbReference type="SUPFAM" id="SSF53756">
    <property type="entry name" value="UDP-Glycosyltransferase/glycogen phosphorylase"/>
    <property type="match status" value="1"/>
</dbReference>
<comment type="caution">
    <text evidence="5">The sequence shown here is derived from an EMBL/GenBank/DDBJ whole genome shotgun (WGS) entry which is preliminary data.</text>
</comment>
<proteinExistence type="predicted"/>
<dbReference type="GO" id="GO:0009250">
    <property type="term" value="P:glucan biosynthetic process"/>
    <property type="evidence" value="ECO:0007669"/>
    <property type="project" value="InterPro"/>
</dbReference>
<protein>
    <submittedName>
        <fullName evidence="5">Glycosyltransferase</fullName>
        <ecNumber evidence="5">2.4.1.21</ecNumber>
    </submittedName>
</protein>
<dbReference type="PANTHER" id="PTHR12526:SF590">
    <property type="entry name" value="ALPHA-MALTOSE-1-PHOSPHATE SYNTHASE"/>
    <property type="match status" value="1"/>
</dbReference>
<evidence type="ECO:0000256" key="2">
    <source>
        <dbReference type="ARBA" id="ARBA00022679"/>
    </source>
</evidence>
<keyword evidence="6" id="KW-1185">Reference proteome</keyword>
<evidence type="ECO:0000313" key="6">
    <source>
        <dbReference type="Proteomes" id="UP000029052"/>
    </source>
</evidence>
<dbReference type="NCBIfam" id="TIGR02149">
    <property type="entry name" value="glgA_Coryne"/>
    <property type="match status" value="1"/>
</dbReference>
<dbReference type="Proteomes" id="UP000029052">
    <property type="component" value="Unassembled WGS sequence"/>
</dbReference>
<dbReference type="EC" id="2.4.1.21" evidence="5"/>
<dbReference type="Pfam" id="PF00534">
    <property type="entry name" value="Glycos_transf_1"/>
    <property type="match status" value="1"/>
</dbReference>
<evidence type="ECO:0000313" key="5">
    <source>
        <dbReference type="EMBL" id="KFI67613.1"/>
    </source>
</evidence>
<feature type="domain" description="Glycosyltransferase subfamily 4-like N-terminal" evidence="4">
    <location>
        <begin position="15"/>
        <end position="190"/>
    </location>
</feature>
<dbReference type="InterPro" id="IPR028098">
    <property type="entry name" value="Glyco_trans_4-like_N"/>
</dbReference>